<dbReference type="RefSeq" id="WP_147096974.1">
    <property type="nucleotide sequence ID" value="NZ_JBHUFH010000001.1"/>
</dbReference>
<keyword evidence="4" id="KW-1185">Reference proteome</keyword>
<dbReference type="Gene3D" id="2.30.30.40">
    <property type="entry name" value="SH3 Domains"/>
    <property type="match status" value="1"/>
</dbReference>
<dbReference type="Pfam" id="PF08239">
    <property type="entry name" value="SH3_3"/>
    <property type="match status" value="1"/>
</dbReference>
<dbReference type="AlphaFoldDB" id="A0A5C6S7R0"/>
<reference evidence="3 4" key="1">
    <citation type="submission" date="2019-08" db="EMBL/GenBank/DDBJ databases">
        <authorList>
            <person name="Ye J."/>
        </authorList>
    </citation>
    <scope>NUCLEOTIDE SEQUENCE [LARGE SCALE GENOMIC DNA]</scope>
    <source>
        <strain evidence="3 4">TK008</strain>
    </source>
</reference>
<evidence type="ECO:0000313" key="4">
    <source>
        <dbReference type="Proteomes" id="UP000321562"/>
    </source>
</evidence>
<feature type="signal peptide" evidence="1">
    <location>
        <begin position="1"/>
        <end position="18"/>
    </location>
</feature>
<organism evidence="3 4">
    <name type="scientific">Paracoccus aurantiacus</name>
    <dbReference type="NCBI Taxonomy" id="2599412"/>
    <lineage>
        <taxon>Bacteria</taxon>
        <taxon>Pseudomonadati</taxon>
        <taxon>Pseudomonadota</taxon>
        <taxon>Alphaproteobacteria</taxon>
        <taxon>Rhodobacterales</taxon>
        <taxon>Paracoccaceae</taxon>
        <taxon>Paracoccus</taxon>
    </lineage>
</organism>
<feature type="chain" id="PRO_5022714504" evidence="1">
    <location>
        <begin position="19"/>
        <end position="207"/>
    </location>
</feature>
<dbReference type="OrthoDB" id="5489750at2"/>
<dbReference type="EMBL" id="VOPL01000002">
    <property type="protein sequence ID" value="TXB69684.1"/>
    <property type="molecule type" value="Genomic_DNA"/>
</dbReference>
<sequence length="207" mass="22748">MLKKAALLAMLMGGPAAATQEYTLPTLFDVAGVAADDVLNIRQTPSASAPIVATLAPNATHVEVVGLDRSGQWGQVNTGEQSGWVSMRFLNYRTDVWQPARLPDGFACFGTEPFWSFRQDGDAIMWDEPDRRTGIKITDVLDSGIFRDPRRIIRAEDDHNLLVATVTPKQCSDGMSERSYGLEATVLLQRRNTPARMYTGCCSIGPR</sequence>
<protein>
    <submittedName>
        <fullName evidence="3">SH3 domain-containing protein</fullName>
    </submittedName>
</protein>
<keyword evidence="1" id="KW-0732">Signal</keyword>
<proteinExistence type="predicted"/>
<dbReference type="Proteomes" id="UP000321562">
    <property type="component" value="Unassembled WGS sequence"/>
</dbReference>
<gene>
    <name evidence="3" type="ORF">FQV27_06075</name>
</gene>
<feature type="domain" description="SH3b" evidence="2">
    <location>
        <begin position="37"/>
        <end position="90"/>
    </location>
</feature>
<accession>A0A5C6S7R0</accession>
<name>A0A5C6S7R0_9RHOB</name>
<comment type="caution">
    <text evidence="3">The sequence shown here is derived from an EMBL/GenBank/DDBJ whole genome shotgun (WGS) entry which is preliminary data.</text>
</comment>
<dbReference type="InterPro" id="IPR003646">
    <property type="entry name" value="SH3-like_bac-type"/>
</dbReference>
<evidence type="ECO:0000256" key="1">
    <source>
        <dbReference type="SAM" id="SignalP"/>
    </source>
</evidence>
<evidence type="ECO:0000259" key="2">
    <source>
        <dbReference type="Pfam" id="PF08239"/>
    </source>
</evidence>
<evidence type="ECO:0000313" key="3">
    <source>
        <dbReference type="EMBL" id="TXB69684.1"/>
    </source>
</evidence>